<sequence>MSFSARRPDPWATALTIAMLLIPMATAIGLRWIGPWPIIVALVGCIAARILLPRAVPVPLAMTICLVAVAAGVLAVGTVAPDLAARLYPVFMSVTMLVAFVVTLFRPPSMIERFARIMEPDLDMRGVRYTRKVTYVWVGFFALNAIVALWTVQQGDLFYWGLYNGFISYLLAGSLFAIEFTVRRRVRARNGPA</sequence>
<dbReference type="KEGG" id="pla:Plav_1490"/>
<gene>
    <name evidence="2" type="ordered locus">Plav_1490</name>
</gene>
<keyword evidence="3" id="KW-1185">Reference proteome</keyword>
<dbReference type="eggNOG" id="COG4648">
    <property type="taxonomic scope" value="Bacteria"/>
</dbReference>
<accession>A7HT77</accession>
<protein>
    <recommendedName>
        <fullName evidence="4">Transmembrane protein</fullName>
    </recommendedName>
</protein>
<dbReference type="STRING" id="402881.Plav_1490"/>
<name>A7HT77_PARL1</name>
<evidence type="ECO:0000313" key="3">
    <source>
        <dbReference type="Proteomes" id="UP000006377"/>
    </source>
</evidence>
<feature type="transmembrane region" description="Helical" evidence="1">
    <location>
        <begin position="158"/>
        <end position="178"/>
    </location>
</feature>
<feature type="transmembrane region" description="Helical" evidence="1">
    <location>
        <begin position="86"/>
        <end position="105"/>
    </location>
</feature>
<dbReference type="HOGENOM" id="CLU_108379_0_0_5"/>
<dbReference type="AlphaFoldDB" id="A7HT77"/>
<dbReference type="EMBL" id="CP000774">
    <property type="protein sequence ID" value="ABS63110.1"/>
    <property type="molecule type" value="Genomic_DNA"/>
</dbReference>
<keyword evidence="1" id="KW-0472">Membrane</keyword>
<evidence type="ECO:0000313" key="2">
    <source>
        <dbReference type="EMBL" id="ABS63110.1"/>
    </source>
</evidence>
<keyword evidence="1" id="KW-0812">Transmembrane</keyword>
<reference evidence="2 3" key="1">
    <citation type="journal article" date="2011" name="Stand. Genomic Sci.">
        <title>Complete genome sequence of Parvibaculum lavamentivorans type strain (DS-1(T)).</title>
        <authorList>
            <person name="Schleheck D."/>
            <person name="Weiss M."/>
            <person name="Pitluck S."/>
            <person name="Bruce D."/>
            <person name="Land M.L."/>
            <person name="Han S."/>
            <person name="Saunders E."/>
            <person name="Tapia R."/>
            <person name="Detter C."/>
            <person name="Brettin T."/>
            <person name="Han J."/>
            <person name="Woyke T."/>
            <person name="Goodwin L."/>
            <person name="Pennacchio L."/>
            <person name="Nolan M."/>
            <person name="Cook A.M."/>
            <person name="Kjelleberg S."/>
            <person name="Thomas T."/>
        </authorList>
    </citation>
    <scope>NUCLEOTIDE SEQUENCE [LARGE SCALE GENOMIC DNA]</scope>
    <source>
        <strain evidence="3">DS-1 / DSM 13023 / NCIMB 13966</strain>
    </source>
</reference>
<feature type="transmembrane region" description="Helical" evidence="1">
    <location>
        <begin position="36"/>
        <end position="52"/>
    </location>
</feature>
<feature type="transmembrane region" description="Helical" evidence="1">
    <location>
        <begin position="12"/>
        <end position="30"/>
    </location>
</feature>
<feature type="transmembrane region" description="Helical" evidence="1">
    <location>
        <begin position="59"/>
        <end position="80"/>
    </location>
</feature>
<organism evidence="2 3">
    <name type="scientific">Parvibaculum lavamentivorans (strain DS-1 / DSM 13023 / NCIMB 13966)</name>
    <dbReference type="NCBI Taxonomy" id="402881"/>
    <lineage>
        <taxon>Bacteria</taxon>
        <taxon>Pseudomonadati</taxon>
        <taxon>Pseudomonadota</taxon>
        <taxon>Alphaproteobacteria</taxon>
        <taxon>Hyphomicrobiales</taxon>
        <taxon>Parvibaculaceae</taxon>
        <taxon>Parvibaculum</taxon>
    </lineage>
</organism>
<evidence type="ECO:0000256" key="1">
    <source>
        <dbReference type="SAM" id="Phobius"/>
    </source>
</evidence>
<feature type="transmembrane region" description="Helical" evidence="1">
    <location>
        <begin position="133"/>
        <end position="152"/>
    </location>
</feature>
<dbReference type="Proteomes" id="UP000006377">
    <property type="component" value="Chromosome"/>
</dbReference>
<proteinExistence type="predicted"/>
<evidence type="ECO:0008006" key="4">
    <source>
        <dbReference type="Google" id="ProtNLM"/>
    </source>
</evidence>
<keyword evidence="1" id="KW-1133">Transmembrane helix</keyword>